<keyword evidence="2" id="KW-1185">Reference proteome</keyword>
<evidence type="ECO:0000313" key="3">
    <source>
        <dbReference type="RefSeq" id="XP_046601484.1"/>
    </source>
</evidence>
<feature type="region of interest" description="Disordered" evidence="1">
    <location>
        <begin position="127"/>
        <end position="193"/>
    </location>
</feature>
<feature type="region of interest" description="Disordered" evidence="1">
    <location>
        <begin position="244"/>
        <end position="273"/>
    </location>
</feature>
<dbReference type="GeneID" id="124295461"/>
<organism evidence="2 3">
    <name type="scientific">Neodiprion lecontei</name>
    <name type="common">Redheaded pine sawfly</name>
    <dbReference type="NCBI Taxonomy" id="441921"/>
    <lineage>
        <taxon>Eukaryota</taxon>
        <taxon>Metazoa</taxon>
        <taxon>Ecdysozoa</taxon>
        <taxon>Arthropoda</taxon>
        <taxon>Hexapoda</taxon>
        <taxon>Insecta</taxon>
        <taxon>Pterygota</taxon>
        <taxon>Neoptera</taxon>
        <taxon>Endopterygota</taxon>
        <taxon>Hymenoptera</taxon>
        <taxon>Tenthredinoidea</taxon>
        <taxon>Diprionidae</taxon>
        <taxon>Diprioninae</taxon>
        <taxon>Neodiprion</taxon>
    </lineage>
</organism>
<dbReference type="Proteomes" id="UP000829291">
    <property type="component" value="Chromosome 7"/>
</dbReference>
<name>A0ABM3GMJ4_NEOLC</name>
<protein>
    <submittedName>
        <fullName evidence="3">Uncharacterized protein LOC124295461</fullName>
    </submittedName>
</protein>
<reference evidence="3" key="1">
    <citation type="submission" date="2025-08" db="UniProtKB">
        <authorList>
            <consortium name="RefSeq"/>
        </authorList>
    </citation>
    <scope>IDENTIFICATION</scope>
    <source>
        <tissue evidence="3">Thorax and Abdomen</tissue>
    </source>
</reference>
<evidence type="ECO:0000313" key="2">
    <source>
        <dbReference type="Proteomes" id="UP000829291"/>
    </source>
</evidence>
<dbReference type="RefSeq" id="XP_046601484.1">
    <property type="nucleotide sequence ID" value="XM_046745528.1"/>
</dbReference>
<accession>A0ABM3GMJ4</accession>
<feature type="compositionally biased region" description="Basic residues" evidence="1">
    <location>
        <begin position="258"/>
        <end position="268"/>
    </location>
</feature>
<gene>
    <name evidence="3" type="primary">LOC124295461</name>
</gene>
<feature type="compositionally biased region" description="Polar residues" evidence="1">
    <location>
        <begin position="156"/>
        <end position="169"/>
    </location>
</feature>
<proteinExistence type="predicted"/>
<evidence type="ECO:0000256" key="1">
    <source>
        <dbReference type="SAM" id="MobiDB-lite"/>
    </source>
</evidence>
<sequence length="284" mass="32184">MKGEGKEMDPATRESRNGDIWAALQEVVRDNPRFWLYFSSVMIQVREAVLERAAAGSAREFFPGYPKYRDVASQTETISVRDVGTQTEIADENCQDDNKIPAIWCNLTELTESPLSPNDVRMDDKMEAQESNKMASGLAEDDEMASREENKMAAQRNEQTASEAESGTAENEIAAAPSENNDKEGAKQASGEAAVKIMPLMEVKTSGSISKEKNKTHPRPKYHQLICIRCGKHGYETDKCPNCSTNSFNEHQKPSAPQRRRSRNRHRMRDPYQNSFDYSRYMHY</sequence>